<dbReference type="EMBL" id="JAINUF010000017">
    <property type="protein sequence ID" value="KAJ8339614.1"/>
    <property type="molecule type" value="Genomic_DNA"/>
</dbReference>
<evidence type="ECO:0000313" key="2">
    <source>
        <dbReference type="EMBL" id="KAJ8339614.1"/>
    </source>
</evidence>
<sequence>MTENGNVIRRNRRHLLKTTETFHPQVDGGEDAPMGIQQSEEDDMRASDEGHCCDNATGDVCGSDRDFMDTTRVVPHTPVQLRRSDLHSTTDTDGSTKPIARWCGAPEMDQPSQGL</sequence>
<gene>
    <name evidence="2" type="ORF">SKAU_G00364000</name>
</gene>
<protein>
    <submittedName>
        <fullName evidence="2">Uncharacterized protein</fullName>
    </submittedName>
</protein>
<name>A0A9Q1IHE2_SYNKA</name>
<evidence type="ECO:0000313" key="3">
    <source>
        <dbReference type="Proteomes" id="UP001152622"/>
    </source>
</evidence>
<keyword evidence="3" id="KW-1185">Reference proteome</keyword>
<feature type="region of interest" description="Disordered" evidence="1">
    <location>
        <begin position="78"/>
        <end position="115"/>
    </location>
</feature>
<proteinExistence type="predicted"/>
<evidence type="ECO:0000256" key="1">
    <source>
        <dbReference type="SAM" id="MobiDB-lite"/>
    </source>
</evidence>
<feature type="region of interest" description="Disordered" evidence="1">
    <location>
        <begin position="1"/>
        <end position="51"/>
    </location>
</feature>
<organism evidence="2 3">
    <name type="scientific">Synaphobranchus kaupii</name>
    <name type="common">Kaup's arrowtooth eel</name>
    <dbReference type="NCBI Taxonomy" id="118154"/>
    <lineage>
        <taxon>Eukaryota</taxon>
        <taxon>Metazoa</taxon>
        <taxon>Chordata</taxon>
        <taxon>Craniata</taxon>
        <taxon>Vertebrata</taxon>
        <taxon>Euteleostomi</taxon>
        <taxon>Actinopterygii</taxon>
        <taxon>Neopterygii</taxon>
        <taxon>Teleostei</taxon>
        <taxon>Anguilliformes</taxon>
        <taxon>Synaphobranchidae</taxon>
        <taxon>Synaphobranchus</taxon>
    </lineage>
</organism>
<reference evidence="2" key="1">
    <citation type="journal article" date="2023" name="Science">
        <title>Genome structures resolve the early diversification of teleost fishes.</title>
        <authorList>
            <person name="Parey E."/>
            <person name="Louis A."/>
            <person name="Montfort J."/>
            <person name="Bouchez O."/>
            <person name="Roques C."/>
            <person name="Iampietro C."/>
            <person name="Lluch J."/>
            <person name="Castinel A."/>
            <person name="Donnadieu C."/>
            <person name="Desvignes T."/>
            <person name="Floi Bucao C."/>
            <person name="Jouanno E."/>
            <person name="Wen M."/>
            <person name="Mejri S."/>
            <person name="Dirks R."/>
            <person name="Jansen H."/>
            <person name="Henkel C."/>
            <person name="Chen W.J."/>
            <person name="Zahm M."/>
            <person name="Cabau C."/>
            <person name="Klopp C."/>
            <person name="Thompson A.W."/>
            <person name="Robinson-Rechavi M."/>
            <person name="Braasch I."/>
            <person name="Lecointre G."/>
            <person name="Bobe J."/>
            <person name="Postlethwait J.H."/>
            <person name="Berthelot C."/>
            <person name="Roest Crollius H."/>
            <person name="Guiguen Y."/>
        </authorList>
    </citation>
    <scope>NUCLEOTIDE SEQUENCE</scope>
    <source>
        <strain evidence="2">WJC10195</strain>
    </source>
</reference>
<accession>A0A9Q1IHE2</accession>
<dbReference type="AlphaFoldDB" id="A0A9Q1IHE2"/>
<dbReference type="Proteomes" id="UP001152622">
    <property type="component" value="Chromosome 17"/>
</dbReference>
<comment type="caution">
    <text evidence="2">The sequence shown here is derived from an EMBL/GenBank/DDBJ whole genome shotgun (WGS) entry which is preliminary data.</text>
</comment>